<keyword evidence="3" id="KW-1185">Reference proteome</keyword>
<organism evidence="2 3">
    <name type="scientific">Paralvinella palmiformis</name>
    <dbReference type="NCBI Taxonomy" id="53620"/>
    <lineage>
        <taxon>Eukaryota</taxon>
        <taxon>Metazoa</taxon>
        <taxon>Spiralia</taxon>
        <taxon>Lophotrochozoa</taxon>
        <taxon>Annelida</taxon>
        <taxon>Polychaeta</taxon>
        <taxon>Sedentaria</taxon>
        <taxon>Canalipalpata</taxon>
        <taxon>Terebellida</taxon>
        <taxon>Terebelliformia</taxon>
        <taxon>Alvinellidae</taxon>
        <taxon>Paralvinella</taxon>
    </lineage>
</organism>
<comment type="caution">
    <text evidence="2">The sequence shown here is derived from an EMBL/GenBank/DDBJ whole genome shotgun (WGS) entry which is preliminary data.</text>
</comment>
<proteinExistence type="predicted"/>
<dbReference type="PANTHER" id="PTHR46108:SF4">
    <property type="entry name" value="BLUE CHEESE"/>
    <property type="match status" value="1"/>
</dbReference>
<evidence type="ECO:0000313" key="2">
    <source>
        <dbReference type="EMBL" id="KAK2144410.1"/>
    </source>
</evidence>
<reference evidence="2" key="1">
    <citation type="journal article" date="2023" name="Mol. Biol. Evol.">
        <title>Third-Generation Sequencing Reveals the Adaptive Role of the Epigenome in Three Deep-Sea Polychaetes.</title>
        <authorList>
            <person name="Perez M."/>
            <person name="Aroh O."/>
            <person name="Sun Y."/>
            <person name="Lan Y."/>
            <person name="Juniper S.K."/>
            <person name="Young C.R."/>
            <person name="Angers B."/>
            <person name="Qian P.Y."/>
        </authorList>
    </citation>
    <scope>NUCLEOTIDE SEQUENCE</scope>
    <source>
        <strain evidence="2">P08H-3</strain>
    </source>
</reference>
<gene>
    <name evidence="2" type="ORF">LSH36_759g01012</name>
</gene>
<dbReference type="PANTHER" id="PTHR46108">
    <property type="entry name" value="BLUE CHEESE"/>
    <property type="match status" value="1"/>
</dbReference>
<sequence>SILIYTNFPLLGFNVGSGSQKNQNHEINLDICHIPGFCWLQWLMPQHADVPQLYLLMMSLLLGQQLKQLPRDVAFDLDTVWTVIFGSPISQPVSGKAKNQKPWEDEPETSYIREYPITPIQFILYLYHNQPDFVPICMTSDFLTALSATLFPHRCSSEVNSEVVTPQDDFKPIVGSEPMVYVKSESRTPPN</sequence>
<accession>A0AAD9J2E8</accession>
<dbReference type="EMBL" id="JAODUP010000759">
    <property type="protein sequence ID" value="KAK2144410.1"/>
    <property type="molecule type" value="Genomic_DNA"/>
</dbReference>
<feature type="non-terminal residue" evidence="2">
    <location>
        <position position="191"/>
    </location>
</feature>
<dbReference type="InterPro" id="IPR051944">
    <property type="entry name" value="BEACH_domain_protein"/>
</dbReference>
<keyword evidence="1" id="KW-0853">WD repeat</keyword>
<dbReference type="Proteomes" id="UP001208570">
    <property type="component" value="Unassembled WGS sequence"/>
</dbReference>
<name>A0AAD9J2E8_9ANNE</name>
<evidence type="ECO:0000313" key="3">
    <source>
        <dbReference type="Proteomes" id="UP001208570"/>
    </source>
</evidence>
<feature type="non-terminal residue" evidence="2">
    <location>
        <position position="1"/>
    </location>
</feature>
<protein>
    <submittedName>
        <fullName evidence="2">Uncharacterized protein</fullName>
    </submittedName>
</protein>
<evidence type="ECO:0000256" key="1">
    <source>
        <dbReference type="ARBA" id="ARBA00022574"/>
    </source>
</evidence>
<dbReference type="AlphaFoldDB" id="A0AAD9J2E8"/>